<dbReference type="AlphaFoldDB" id="A0A5J5G1X2"/>
<protein>
    <submittedName>
        <fullName evidence="1">Uncharacterized protein</fullName>
    </submittedName>
</protein>
<proteinExistence type="predicted"/>
<keyword evidence="2" id="KW-1185">Reference proteome</keyword>
<sequence length="92" mass="10807">MAQKYRDSIETMCRAQDIVIPDGFYRHAASRYAVIDYSAEQPRLVAKTWFNQRDLIYYLTRLADGRKLRVLDFKDRRELCLQGARLETGAAF</sequence>
<dbReference type="RefSeq" id="WP_150434954.1">
    <property type="nucleotide sequence ID" value="NZ_VYKJ01000004.1"/>
</dbReference>
<name>A0A5J5G1X2_9GAMM</name>
<dbReference type="OrthoDB" id="7062547at2"/>
<dbReference type="Proteomes" id="UP000335415">
    <property type="component" value="Unassembled WGS sequence"/>
</dbReference>
<gene>
    <name evidence="1" type="ORF">FJU30_10755</name>
</gene>
<reference evidence="1 2" key="1">
    <citation type="submission" date="2019-09" db="EMBL/GenBank/DDBJ databases">
        <authorList>
            <person name="Li Y."/>
        </authorList>
    </citation>
    <scope>NUCLEOTIDE SEQUENCE [LARGE SCALE GENOMIC DNA]</scope>
    <source>
        <strain evidence="1 2">L3-3HA</strain>
    </source>
</reference>
<dbReference type="EMBL" id="VYKJ01000004">
    <property type="protein sequence ID" value="KAA9000687.1"/>
    <property type="molecule type" value="Genomic_DNA"/>
</dbReference>
<evidence type="ECO:0000313" key="1">
    <source>
        <dbReference type="EMBL" id="KAA9000687.1"/>
    </source>
</evidence>
<comment type="caution">
    <text evidence="1">The sequence shown here is derived from an EMBL/GenBank/DDBJ whole genome shotgun (WGS) entry which is preliminary data.</text>
</comment>
<evidence type="ECO:0000313" key="2">
    <source>
        <dbReference type="Proteomes" id="UP000335415"/>
    </source>
</evidence>
<organism evidence="1 2">
    <name type="scientific">Affinibrenneria salicis</name>
    <dbReference type="NCBI Taxonomy" id="2590031"/>
    <lineage>
        <taxon>Bacteria</taxon>
        <taxon>Pseudomonadati</taxon>
        <taxon>Pseudomonadota</taxon>
        <taxon>Gammaproteobacteria</taxon>
        <taxon>Enterobacterales</taxon>
        <taxon>Pectobacteriaceae</taxon>
        <taxon>Affinibrenneria</taxon>
    </lineage>
</organism>
<accession>A0A5J5G1X2</accession>